<dbReference type="GO" id="GO:0045165">
    <property type="term" value="P:cell fate commitment"/>
    <property type="evidence" value="ECO:0007669"/>
    <property type="project" value="TreeGrafter"/>
</dbReference>
<dbReference type="InterPro" id="IPR039355">
    <property type="entry name" value="Transcription_factor_GATA"/>
</dbReference>
<reference evidence="13" key="1">
    <citation type="submission" date="2025-08" db="UniProtKB">
        <authorList>
            <consortium name="Ensembl"/>
        </authorList>
    </citation>
    <scope>IDENTIFICATION</scope>
</reference>
<feature type="zinc finger region" description="GATA-type 1" evidence="11">
    <location>
        <begin position="301"/>
        <end position="325"/>
    </location>
</feature>
<organism evidence="13 14">
    <name type="scientific">Sinocyclocheilus grahami</name>
    <name type="common">Dianchi golden-line fish</name>
    <name type="synonym">Barbus grahami</name>
    <dbReference type="NCBI Taxonomy" id="75366"/>
    <lineage>
        <taxon>Eukaryota</taxon>
        <taxon>Metazoa</taxon>
        <taxon>Chordata</taxon>
        <taxon>Craniata</taxon>
        <taxon>Vertebrata</taxon>
        <taxon>Euteleostomi</taxon>
        <taxon>Actinopterygii</taxon>
        <taxon>Neopterygii</taxon>
        <taxon>Teleostei</taxon>
        <taxon>Ostariophysi</taxon>
        <taxon>Cypriniformes</taxon>
        <taxon>Cyprinidae</taxon>
        <taxon>Cyprininae</taxon>
        <taxon>Sinocyclocheilus</taxon>
    </lineage>
</organism>
<proteinExistence type="predicted"/>
<dbReference type="Pfam" id="PF00320">
    <property type="entry name" value="GATA"/>
    <property type="match status" value="2"/>
</dbReference>
<dbReference type="FunFam" id="3.30.50.10:FF:000032">
    <property type="entry name" value="Transcription factor GATA-3"/>
    <property type="match status" value="1"/>
</dbReference>
<dbReference type="AlphaFoldDB" id="A0A672PEV4"/>
<evidence type="ECO:0000256" key="7">
    <source>
        <dbReference type="ARBA" id="ARBA00023125"/>
    </source>
</evidence>
<dbReference type="GO" id="GO:0000978">
    <property type="term" value="F:RNA polymerase II cis-regulatory region sequence-specific DNA binding"/>
    <property type="evidence" value="ECO:0007669"/>
    <property type="project" value="TreeGrafter"/>
</dbReference>
<keyword evidence="9" id="KW-0804">Transcription</keyword>
<evidence type="ECO:0000256" key="2">
    <source>
        <dbReference type="ARBA" id="ARBA00022723"/>
    </source>
</evidence>
<evidence type="ECO:0000256" key="5">
    <source>
        <dbReference type="ARBA" id="ARBA00022833"/>
    </source>
</evidence>
<keyword evidence="2 11" id="KW-0479">Metal-binding</keyword>
<evidence type="ECO:0000256" key="3">
    <source>
        <dbReference type="ARBA" id="ARBA00022737"/>
    </source>
</evidence>
<dbReference type="PANTHER" id="PTHR10071:SF106">
    <property type="entry name" value="TRANS-ACTING T-CELL-SPECIFIC TRANSCRIPTION FACTOR GATA-3"/>
    <property type="match status" value="1"/>
</dbReference>
<dbReference type="FunFam" id="3.30.50.10:FF:000001">
    <property type="entry name" value="GATA transcription factor (GATAd)"/>
    <property type="match status" value="1"/>
</dbReference>
<dbReference type="GO" id="GO:0030856">
    <property type="term" value="P:regulation of epithelial cell differentiation"/>
    <property type="evidence" value="ECO:0007669"/>
    <property type="project" value="TreeGrafter"/>
</dbReference>
<dbReference type="CDD" id="cd00202">
    <property type="entry name" value="ZnF_GATA"/>
    <property type="match status" value="2"/>
</dbReference>
<dbReference type="PROSITE" id="PS00344">
    <property type="entry name" value="GATA_ZN_FINGER_1"/>
    <property type="match status" value="2"/>
</dbReference>
<keyword evidence="7" id="KW-0238">DNA-binding</keyword>
<dbReference type="GO" id="GO:0000122">
    <property type="term" value="P:negative regulation of transcription by RNA polymerase II"/>
    <property type="evidence" value="ECO:0007669"/>
    <property type="project" value="TreeGrafter"/>
</dbReference>
<dbReference type="InterPro" id="IPR000679">
    <property type="entry name" value="Znf_GATA"/>
</dbReference>
<evidence type="ECO:0000256" key="4">
    <source>
        <dbReference type="ARBA" id="ARBA00022771"/>
    </source>
</evidence>
<name>A0A672PEV4_SINGR</name>
<dbReference type="InterPro" id="IPR016374">
    <property type="entry name" value="TF_GATA-2/3"/>
</dbReference>
<dbReference type="Ensembl" id="ENSSGRT00000065477.1">
    <property type="protein sequence ID" value="ENSSGRP00000061373.1"/>
    <property type="gene ID" value="ENSSGRG00000031823.1"/>
</dbReference>
<evidence type="ECO:0000256" key="9">
    <source>
        <dbReference type="ARBA" id="ARBA00023163"/>
    </source>
</evidence>
<feature type="zinc finger region" description="GATA-type 2" evidence="11">
    <location>
        <begin position="355"/>
        <end position="379"/>
    </location>
</feature>
<evidence type="ECO:0000256" key="11">
    <source>
        <dbReference type="PIRSR" id="PIRSR003027-1"/>
    </source>
</evidence>
<feature type="domain" description="GATA-type" evidence="12">
    <location>
        <begin position="349"/>
        <end position="402"/>
    </location>
</feature>
<dbReference type="SMART" id="SM00401">
    <property type="entry name" value="ZnF_GATA"/>
    <property type="match status" value="2"/>
</dbReference>
<dbReference type="PIRSF" id="PIRSF003027">
    <property type="entry name" value="TF_GATA-1/2/3"/>
    <property type="match status" value="1"/>
</dbReference>
<evidence type="ECO:0000313" key="13">
    <source>
        <dbReference type="Ensembl" id="ENSSGRP00000061373.1"/>
    </source>
</evidence>
<keyword evidence="10" id="KW-0539">Nucleus</keyword>
<feature type="domain" description="GATA-type" evidence="12">
    <location>
        <begin position="295"/>
        <end position="349"/>
    </location>
</feature>
<keyword evidence="14" id="KW-1185">Reference proteome</keyword>
<evidence type="ECO:0000256" key="8">
    <source>
        <dbReference type="ARBA" id="ARBA00023159"/>
    </source>
</evidence>
<dbReference type="GO" id="GO:0008270">
    <property type="term" value="F:zinc ion binding"/>
    <property type="evidence" value="ECO:0007669"/>
    <property type="project" value="UniProtKB-KW"/>
</dbReference>
<accession>A0A672PEV4</accession>
<keyword evidence="5 11" id="KW-0862">Zinc</keyword>
<dbReference type="GO" id="GO:0005634">
    <property type="term" value="C:nucleus"/>
    <property type="evidence" value="ECO:0007669"/>
    <property type="project" value="UniProtKB-SubCell"/>
</dbReference>
<sequence>MRLRFCFVLFFFNRTRKFAFLSYGKLLQMMALPAEPRWMMHAHHSALMGTSDSVTPHAGLGHHSSGYMEPGTPLLPPDEVDVFLSHLDSQGNPYYHTHGSHSHTRARMSYSQTHARFTGGSMCRPHLIHTQGLSILDNSKSTLPATQHHGTWTVSHLGKAVLHSAGAESSNSLYTGTGTHGPGSMPCLSMTQHCSPQLYCLPPTPPKDASPDPACAAARDAGKYHLHLVDGMKMECSSPIRGNLAQTSAHVPSYPEYALSGAHEYPGSVFHSRSLLGSSASNMTSKCKSKSKSRAFSGRECVNCGATSTPLWRRDGTGHYLCNACGLYHKMNGQNRPLIRPKRRLSASRRAGTCCANCQTGTTTLWRRNANGEPVCNACGLYYKLHNVNRPLTMKKDGIQTRNRKMSGKPKKRRGEHFQQFDSCVHEKASTFSHMANMPHPFNMTQPIQLHPAFNHSSLVTAIG</sequence>
<evidence type="ECO:0000259" key="12">
    <source>
        <dbReference type="PROSITE" id="PS50114"/>
    </source>
</evidence>
<keyword evidence="4 11" id="KW-0863">Zinc-finger</keyword>
<dbReference type="Gene3D" id="3.30.50.10">
    <property type="entry name" value="Erythroid Transcription Factor GATA-1, subunit A"/>
    <property type="match status" value="2"/>
</dbReference>
<dbReference type="GO" id="GO:0000981">
    <property type="term" value="F:DNA-binding transcription factor activity, RNA polymerase II-specific"/>
    <property type="evidence" value="ECO:0007669"/>
    <property type="project" value="InterPro"/>
</dbReference>
<evidence type="ECO:0000256" key="10">
    <source>
        <dbReference type="ARBA" id="ARBA00023242"/>
    </source>
</evidence>
<keyword evidence="8" id="KW-0010">Activator</keyword>
<dbReference type="GO" id="GO:0045944">
    <property type="term" value="P:positive regulation of transcription by RNA polymerase II"/>
    <property type="evidence" value="ECO:0007669"/>
    <property type="project" value="TreeGrafter"/>
</dbReference>
<dbReference type="Proteomes" id="UP000472262">
    <property type="component" value="Unassembled WGS sequence"/>
</dbReference>
<dbReference type="PROSITE" id="PS50114">
    <property type="entry name" value="GATA_ZN_FINGER_2"/>
    <property type="match status" value="2"/>
</dbReference>
<dbReference type="SUPFAM" id="SSF57716">
    <property type="entry name" value="Glucocorticoid receptor-like (DNA-binding domain)"/>
    <property type="match status" value="2"/>
</dbReference>
<reference evidence="13" key="2">
    <citation type="submission" date="2025-09" db="UniProtKB">
        <authorList>
            <consortium name="Ensembl"/>
        </authorList>
    </citation>
    <scope>IDENTIFICATION</scope>
</reference>
<dbReference type="PRINTS" id="PR00619">
    <property type="entry name" value="GATAZNFINGER"/>
</dbReference>
<keyword evidence="3" id="KW-0677">Repeat</keyword>
<dbReference type="InterPro" id="IPR013088">
    <property type="entry name" value="Znf_NHR/GATA"/>
</dbReference>
<dbReference type="GO" id="GO:0048568">
    <property type="term" value="P:embryonic organ development"/>
    <property type="evidence" value="ECO:0007669"/>
    <property type="project" value="TreeGrafter"/>
</dbReference>
<keyword evidence="6" id="KW-0805">Transcription regulation</keyword>
<comment type="subcellular location">
    <subcellularLocation>
        <location evidence="1">Nucleus</location>
    </subcellularLocation>
</comment>
<evidence type="ECO:0000256" key="1">
    <source>
        <dbReference type="ARBA" id="ARBA00004123"/>
    </source>
</evidence>
<evidence type="ECO:0000256" key="6">
    <source>
        <dbReference type="ARBA" id="ARBA00023015"/>
    </source>
</evidence>
<dbReference type="InParanoid" id="A0A672PEV4"/>
<evidence type="ECO:0000313" key="14">
    <source>
        <dbReference type="Proteomes" id="UP000472262"/>
    </source>
</evidence>
<dbReference type="PANTHER" id="PTHR10071">
    <property type="entry name" value="TRANSCRIPTION FACTOR GATA FAMILY MEMBER"/>
    <property type="match status" value="1"/>
</dbReference>
<dbReference type="GO" id="GO:0002520">
    <property type="term" value="P:immune system development"/>
    <property type="evidence" value="ECO:0007669"/>
    <property type="project" value="TreeGrafter"/>
</dbReference>
<gene>
    <name evidence="13" type="primary">LOC107568181</name>
</gene>
<protein>
    <submittedName>
        <fullName evidence="13">GATA-binding factor 2-like</fullName>
    </submittedName>
</protein>